<dbReference type="SFLD" id="SFLDG01129">
    <property type="entry name" value="C1.5:_HAD__Beta-PGM__Phosphata"/>
    <property type="match status" value="1"/>
</dbReference>
<dbReference type="InterPro" id="IPR006439">
    <property type="entry name" value="HAD-SF_hydro_IA"/>
</dbReference>
<gene>
    <name evidence="1" type="ORF">UFOPK3957_01294</name>
    <name evidence="2" type="ORF">UFOPK4061_00636</name>
</gene>
<proteinExistence type="predicted"/>
<dbReference type="NCBIfam" id="TIGR01509">
    <property type="entry name" value="HAD-SF-IA-v3"/>
    <property type="match status" value="1"/>
</dbReference>
<dbReference type="Gene3D" id="1.10.150.240">
    <property type="entry name" value="Putative phosphatase, domain 2"/>
    <property type="match status" value="1"/>
</dbReference>
<dbReference type="SFLD" id="SFLDS00003">
    <property type="entry name" value="Haloacid_Dehalogenase"/>
    <property type="match status" value="1"/>
</dbReference>
<dbReference type="AlphaFoldDB" id="A0A6J7PMB1"/>
<evidence type="ECO:0000313" key="1">
    <source>
        <dbReference type="EMBL" id="CAB4996157.1"/>
    </source>
</evidence>
<protein>
    <submittedName>
        <fullName evidence="2">Unannotated protein</fullName>
    </submittedName>
</protein>
<dbReference type="InterPro" id="IPR023214">
    <property type="entry name" value="HAD_sf"/>
</dbReference>
<dbReference type="EMBL" id="CAFBPD010000095">
    <property type="protein sequence ID" value="CAB5006131.1"/>
    <property type="molecule type" value="Genomic_DNA"/>
</dbReference>
<accession>A0A6J7PMB1</accession>
<dbReference type="SUPFAM" id="SSF56784">
    <property type="entry name" value="HAD-like"/>
    <property type="match status" value="1"/>
</dbReference>
<organism evidence="2">
    <name type="scientific">freshwater metagenome</name>
    <dbReference type="NCBI Taxonomy" id="449393"/>
    <lineage>
        <taxon>unclassified sequences</taxon>
        <taxon>metagenomes</taxon>
        <taxon>ecological metagenomes</taxon>
    </lineage>
</organism>
<reference evidence="2" key="1">
    <citation type="submission" date="2020-05" db="EMBL/GenBank/DDBJ databases">
        <authorList>
            <person name="Chiriac C."/>
            <person name="Salcher M."/>
            <person name="Ghai R."/>
            <person name="Kavagutti S V."/>
        </authorList>
    </citation>
    <scope>NUCLEOTIDE SEQUENCE</scope>
</reference>
<name>A0A6J7PMB1_9ZZZZ</name>
<dbReference type="InterPro" id="IPR051806">
    <property type="entry name" value="HAD-like_SPP"/>
</dbReference>
<dbReference type="GO" id="GO:0050308">
    <property type="term" value="F:sugar-phosphatase activity"/>
    <property type="evidence" value="ECO:0007669"/>
    <property type="project" value="TreeGrafter"/>
</dbReference>
<dbReference type="PANTHER" id="PTHR43481">
    <property type="entry name" value="FRUCTOSE-1-PHOSPHATE PHOSPHATASE"/>
    <property type="match status" value="1"/>
</dbReference>
<evidence type="ECO:0000313" key="2">
    <source>
        <dbReference type="EMBL" id="CAB5006131.1"/>
    </source>
</evidence>
<dbReference type="InterPro" id="IPR023198">
    <property type="entry name" value="PGP-like_dom2"/>
</dbReference>
<dbReference type="PANTHER" id="PTHR43481:SF4">
    <property type="entry name" value="GLYCEROL-1-PHOSPHATE PHOSPHOHYDROLASE 1-RELATED"/>
    <property type="match status" value="1"/>
</dbReference>
<dbReference type="Pfam" id="PF00702">
    <property type="entry name" value="Hydrolase"/>
    <property type="match status" value="1"/>
</dbReference>
<dbReference type="InterPro" id="IPR036412">
    <property type="entry name" value="HAD-like_sf"/>
</dbReference>
<dbReference type="EMBL" id="CAFBOM010000229">
    <property type="protein sequence ID" value="CAB4996157.1"/>
    <property type="molecule type" value="Genomic_DNA"/>
</dbReference>
<dbReference type="Gene3D" id="3.40.50.1000">
    <property type="entry name" value="HAD superfamily/HAD-like"/>
    <property type="match status" value="1"/>
</dbReference>
<sequence length="199" mass="21081">MTTGLQPPEGTAALLFDCDGTLVDTLGLYRECWREVFGQQGFEMTDAWFTAWAGHSLEPFIEAAFPGLSAEAREGIGAKGLELFRESTHLLEPLEHVVTIARQHAGVLPMAVVSGGPRVAVLETLEAVGIGDLFDTVVTVDDVARGKPEPDAYLLAMERLGVNPEQCVAYEDTAIGIASAAAAGIRVVIDVGLHAPLPA</sequence>
<dbReference type="PRINTS" id="PR00413">
    <property type="entry name" value="HADHALOGNASE"/>
</dbReference>